<dbReference type="NCBIfam" id="TIGR02432">
    <property type="entry name" value="lysidine_TilS_N"/>
    <property type="match status" value="1"/>
</dbReference>
<dbReference type="GO" id="GO:0032267">
    <property type="term" value="F:tRNA(Ile)-lysidine synthase activity"/>
    <property type="evidence" value="ECO:0007669"/>
    <property type="project" value="UniProtKB-EC"/>
</dbReference>
<feature type="binding site" evidence="6">
    <location>
        <begin position="25"/>
        <end position="30"/>
    </location>
    <ligand>
        <name>ATP</name>
        <dbReference type="ChEBI" id="CHEBI:30616"/>
    </ligand>
</feature>
<dbReference type="Proteomes" id="UP000002222">
    <property type="component" value="Chromosome"/>
</dbReference>
<evidence type="ECO:0000256" key="2">
    <source>
        <dbReference type="ARBA" id="ARBA00022694"/>
    </source>
</evidence>
<dbReference type="GO" id="GO:0005737">
    <property type="term" value="C:cytoplasm"/>
    <property type="evidence" value="ECO:0007669"/>
    <property type="project" value="UniProtKB-SubCell"/>
</dbReference>
<evidence type="ECO:0000313" key="9">
    <source>
        <dbReference type="Proteomes" id="UP000002222"/>
    </source>
</evidence>
<dbReference type="InterPro" id="IPR011063">
    <property type="entry name" value="TilS/TtcA_N"/>
</dbReference>
<dbReference type="EC" id="6.3.4.19" evidence="6"/>
<comment type="domain">
    <text evidence="6">The N-terminal region contains the highly conserved SGGXDS motif, predicted to be a P-loop motif involved in ATP binding.</text>
</comment>
<comment type="similarity">
    <text evidence="6">Belongs to the tRNA(Ile)-lysidine synthase family.</text>
</comment>
<organism evidence="8 9">
    <name type="scientific">Sulfurospirillum deleyianum (strain ATCC 51133 / DSM 6946 / 5175)</name>
    <dbReference type="NCBI Taxonomy" id="525898"/>
    <lineage>
        <taxon>Bacteria</taxon>
        <taxon>Pseudomonadati</taxon>
        <taxon>Campylobacterota</taxon>
        <taxon>Epsilonproteobacteria</taxon>
        <taxon>Campylobacterales</taxon>
        <taxon>Sulfurospirillaceae</taxon>
        <taxon>Sulfurospirillum</taxon>
    </lineage>
</organism>
<dbReference type="STRING" id="525898.Sdel_0434"/>
<dbReference type="HOGENOM" id="CLU_053500_0_0_7"/>
<dbReference type="PANTHER" id="PTHR43033">
    <property type="entry name" value="TRNA(ILE)-LYSIDINE SYNTHASE-RELATED"/>
    <property type="match status" value="1"/>
</dbReference>
<name>D1AZK4_SULD5</name>
<evidence type="ECO:0000256" key="4">
    <source>
        <dbReference type="ARBA" id="ARBA00022840"/>
    </source>
</evidence>
<proteinExistence type="inferred from homology"/>
<dbReference type="HAMAP" id="MF_01161">
    <property type="entry name" value="tRNA_Ile_lys_synt"/>
    <property type="match status" value="1"/>
</dbReference>
<dbReference type="InterPro" id="IPR012795">
    <property type="entry name" value="tRNA_Ile_lys_synt_N"/>
</dbReference>
<keyword evidence="6" id="KW-0963">Cytoplasm</keyword>
<feature type="domain" description="tRNA(Ile)-lysidine/2-thiocytidine synthase N-terminal" evidence="7">
    <location>
        <begin position="20"/>
        <end position="192"/>
    </location>
</feature>
<evidence type="ECO:0000256" key="5">
    <source>
        <dbReference type="ARBA" id="ARBA00048539"/>
    </source>
</evidence>
<comment type="catalytic activity">
    <reaction evidence="5 6">
        <text>cytidine(34) in tRNA(Ile2) + L-lysine + ATP = lysidine(34) in tRNA(Ile2) + AMP + diphosphate + H(+)</text>
        <dbReference type="Rhea" id="RHEA:43744"/>
        <dbReference type="Rhea" id="RHEA-COMP:10625"/>
        <dbReference type="Rhea" id="RHEA-COMP:10670"/>
        <dbReference type="ChEBI" id="CHEBI:15378"/>
        <dbReference type="ChEBI" id="CHEBI:30616"/>
        <dbReference type="ChEBI" id="CHEBI:32551"/>
        <dbReference type="ChEBI" id="CHEBI:33019"/>
        <dbReference type="ChEBI" id="CHEBI:82748"/>
        <dbReference type="ChEBI" id="CHEBI:83665"/>
        <dbReference type="ChEBI" id="CHEBI:456215"/>
        <dbReference type="EC" id="6.3.4.19"/>
    </reaction>
</comment>
<dbReference type="PANTHER" id="PTHR43033:SF1">
    <property type="entry name" value="TRNA(ILE)-LYSIDINE SYNTHASE-RELATED"/>
    <property type="match status" value="1"/>
</dbReference>
<dbReference type="SUPFAM" id="SSF52402">
    <property type="entry name" value="Adenine nucleotide alpha hydrolases-like"/>
    <property type="match status" value="1"/>
</dbReference>
<dbReference type="GO" id="GO:0006400">
    <property type="term" value="P:tRNA modification"/>
    <property type="evidence" value="ECO:0007669"/>
    <property type="project" value="UniProtKB-UniRule"/>
</dbReference>
<dbReference type="RefSeq" id="WP_012856237.1">
    <property type="nucleotide sequence ID" value="NC_013512.1"/>
</dbReference>
<keyword evidence="1 6" id="KW-0436">Ligase</keyword>
<dbReference type="InterPro" id="IPR014729">
    <property type="entry name" value="Rossmann-like_a/b/a_fold"/>
</dbReference>
<dbReference type="Gene3D" id="3.40.50.620">
    <property type="entry name" value="HUPs"/>
    <property type="match status" value="1"/>
</dbReference>
<evidence type="ECO:0000256" key="1">
    <source>
        <dbReference type="ARBA" id="ARBA00022598"/>
    </source>
</evidence>
<dbReference type="InterPro" id="IPR012094">
    <property type="entry name" value="tRNA_Ile_lys_synt"/>
</dbReference>
<dbReference type="Pfam" id="PF01171">
    <property type="entry name" value="ATP_bind_3"/>
    <property type="match status" value="1"/>
</dbReference>
<sequence>MQPSPLLHESTLASLQHTKNLLAFSGGGDSTALFFLLHVKGISFDIAHVNYQTRPQSQEEEAYAKELSLRFNKNLFTFTCNLKERNFEHHARHVRYEFFESLIHEHGYETLIMAHHLGDQLEWFLMQLCKGAGLVEMIGMREWEKREAYTIVRPLLHVSKAHLKDFLEKEKIHFFEDESNASFSHLRNTFRYRFATPLLEAYEAGIAKSFAYLDEDTQRLLPKRFKRIKELFIIPLHDDDLINIRQIDKALKILGLLASSKERHEILQTRNCVVGHTLAVVFGENAIYIAPYRKTPLTKNEKEMYRKAKIPAKIRAYLASEEIDINEVVLR</sequence>
<comment type="subcellular location">
    <subcellularLocation>
        <location evidence="6">Cytoplasm</location>
    </subcellularLocation>
</comment>
<dbReference type="eggNOG" id="COG0037">
    <property type="taxonomic scope" value="Bacteria"/>
</dbReference>
<dbReference type="AlphaFoldDB" id="D1AZK4"/>
<keyword evidence="9" id="KW-1185">Reference proteome</keyword>
<evidence type="ECO:0000256" key="3">
    <source>
        <dbReference type="ARBA" id="ARBA00022741"/>
    </source>
</evidence>
<evidence type="ECO:0000313" key="8">
    <source>
        <dbReference type="EMBL" id="ACZ11471.1"/>
    </source>
</evidence>
<dbReference type="GO" id="GO:0005524">
    <property type="term" value="F:ATP binding"/>
    <property type="evidence" value="ECO:0007669"/>
    <property type="project" value="UniProtKB-UniRule"/>
</dbReference>
<dbReference type="KEGG" id="sdl:Sdel_0434"/>
<reference evidence="8 9" key="2">
    <citation type="journal article" date="2010" name="Stand. Genomic Sci.">
        <title>Complete genome sequence of Sulfurospirillum deleyianum type strain (5175).</title>
        <authorList>
            <person name="Sikorski J."/>
            <person name="Lapidus A."/>
            <person name="Copeland A."/>
            <person name="Glavina Del Rio T."/>
            <person name="Nolan M."/>
            <person name="Lucas S."/>
            <person name="Chen F."/>
            <person name="Tice H."/>
            <person name="Cheng J.F."/>
            <person name="Saunders E."/>
            <person name="Bruce D."/>
            <person name="Goodwin L."/>
            <person name="Pitluck S."/>
            <person name="Ovchinnikova G."/>
            <person name="Pati A."/>
            <person name="Ivanova N."/>
            <person name="Mavromatis K."/>
            <person name="Chen A."/>
            <person name="Palaniappan K."/>
            <person name="Chain P."/>
            <person name="Land M."/>
            <person name="Hauser L."/>
            <person name="Chang Y.J."/>
            <person name="Jeffries C.D."/>
            <person name="Brettin T."/>
            <person name="Detter J.C."/>
            <person name="Han C."/>
            <person name="Rohde M."/>
            <person name="Lang E."/>
            <person name="Spring S."/>
            <person name="Goker M."/>
            <person name="Bristow J."/>
            <person name="Eisen J.A."/>
            <person name="Markowitz V."/>
            <person name="Hugenholtz P."/>
            <person name="Kyrpides N.C."/>
            <person name="Klenk H.P."/>
        </authorList>
    </citation>
    <scope>NUCLEOTIDE SEQUENCE [LARGE SCALE GENOMIC DNA]</scope>
    <source>
        <strain evidence="9">ATCC 51133 / DSM 6946 / 5175</strain>
    </source>
</reference>
<keyword evidence="4 6" id="KW-0067">ATP-binding</keyword>
<dbReference type="EMBL" id="CP001816">
    <property type="protein sequence ID" value="ACZ11471.1"/>
    <property type="molecule type" value="Genomic_DNA"/>
</dbReference>
<protein>
    <recommendedName>
        <fullName evidence="6">tRNA(Ile)-lysidine synthase</fullName>
        <ecNumber evidence="6">6.3.4.19</ecNumber>
    </recommendedName>
    <alternativeName>
        <fullName evidence="6">tRNA(Ile)-2-lysyl-cytidine synthase</fullName>
    </alternativeName>
    <alternativeName>
        <fullName evidence="6">tRNA(Ile)-lysidine synthetase</fullName>
    </alternativeName>
</protein>
<evidence type="ECO:0000259" key="7">
    <source>
        <dbReference type="Pfam" id="PF01171"/>
    </source>
</evidence>
<keyword evidence="3 6" id="KW-0547">Nucleotide-binding</keyword>
<reference evidence="9" key="1">
    <citation type="submission" date="2009-11" db="EMBL/GenBank/DDBJ databases">
        <title>The complete genome of Sulfurospirillum deleyianum DSM 6946.</title>
        <authorList>
            <consortium name="US DOE Joint Genome Institute (JGI-PGF)"/>
            <person name="Lucas S."/>
            <person name="Copeland A."/>
            <person name="Lapidus A."/>
            <person name="Glavina del Rio T."/>
            <person name="Dalin E."/>
            <person name="Tice H."/>
            <person name="Bruce D."/>
            <person name="Goodwin L."/>
            <person name="Pitluck S."/>
            <person name="Kyrpides N."/>
            <person name="Mavromatis K."/>
            <person name="Ivanova N."/>
            <person name="Ovchinnikova G."/>
            <person name="Munk A.C."/>
            <person name="Lu M."/>
            <person name="Brettin T."/>
            <person name="Detter J.C."/>
            <person name="Han C."/>
            <person name="Tapia R."/>
            <person name="Larimer F."/>
            <person name="Land M."/>
            <person name="Hauser L."/>
            <person name="Markowitz V."/>
            <person name="Cheng J.F."/>
            <person name="Hugenholtz P."/>
            <person name="Woyke T."/>
            <person name="Wu D."/>
            <person name="Aumann P."/>
            <person name="Schneider S."/>
            <person name="Lang E."/>
            <person name="Spring S."/>
            <person name="Klenk H.P."/>
            <person name="Eisen J.A."/>
        </authorList>
    </citation>
    <scope>NUCLEOTIDE SEQUENCE [LARGE SCALE GENOMIC DNA]</scope>
    <source>
        <strain evidence="9">ATCC 51133 / DSM 6946 / 5175</strain>
    </source>
</reference>
<keyword evidence="2 6" id="KW-0819">tRNA processing</keyword>
<gene>
    <name evidence="6" type="primary">tilS</name>
    <name evidence="8" type="ordered locus">Sdel_0434</name>
</gene>
<comment type="function">
    <text evidence="6">Ligates lysine onto the cytidine present at position 34 of the AUA codon-specific tRNA(Ile) that contains the anticodon CAU, in an ATP-dependent manner. Cytidine is converted to lysidine, thus changing the amino acid specificity of the tRNA from methionine to isoleucine.</text>
</comment>
<dbReference type="OrthoDB" id="5289653at2"/>
<dbReference type="CDD" id="cd01992">
    <property type="entry name" value="TilS_N"/>
    <property type="match status" value="1"/>
</dbReference>
<evidence type="ECO:0000256" key="6">
    <source>
        <dbReference type="HAMAP-Rule" id="MF_01161"/>
    </source>
</evidence>
<accession>D1AZK4</accession>